<dbReference type="FunCoup" id="A0A2K1QPM2">
    <property type="interactions" value="26"/>
</dbReference>
<organism evidence="2 3">
    <name type="scientific">Sphaceloma murrayae</name>
    <dbReference type="NCBI Taxonomy" id="2082308"/>
    <lineage>
        <taxon>Eukaryota</taxon>
        <taxon>Fungi</taxon>
        <taxon>Dikarya</taxon>
        <taxon>Ascomycota</taxon>
        <taxon>Pezizomycotina</taxon>
        <taxon>Dothideomycetes</taxon>
        <taxon>Dothideomycetidae</taxon>
        <taxon>Myriangiales</taxon>
        <taxon>Elsinoaceae</taxon>
        <taxon>Sphaceloma</taxon>
    </lineage>
</organism>
<dbReference type="InterPro" id="IPR013940">
    <property type="entry name" value="Spo22/ZIP4/TEX11"/>
</dbReference>
<dbReference type="EMBL" id="NKHZ01000055">
    <property type="protein sequence ID" value="PNS16870.1"/>
    <property type="molecule type" value="Genomic_DNA"/>
</dbReference>
<name>A0A2K1QPM2_9PEZI</name>
<comment type="caution">
    <text evidence="2">The sequence shown here is derived from an EMBL/GenBank/DDBJ whole genome shotgun (WGS) entry which is preliminary data.</text>
</comment>
<proteinExistence type="predicted"/>
<gene>
    <name evidence="2" type="ORF">CAC42_4834</name>
</gene>
<dbReference type="PANTHER" id="PTHR40375:SF2">
    <property type="entry name" value="SPORULATION-SPECIFIC PROTEIN 22"/>
    <property type="match status" value="1"/>
</dbReference>
<dbReference type="AlphaFoldDB" id="A0A2K1QPM2"/>
<sequence>MPESSRHDRGKQAHSVSLLDLADRILKRLGHGLFDQPICSQIRKALAELDYLTSRQTVNAAEYDKKGTEIWNKATRLDRDEDSNVNKTLPLLRSFALALLHTAYQALPKKPASKPEATVRIMRTTLKAGKTCIEAGELALATEALQKAADHVYLLVGSDRRTTDSDQDPTTAASTDLAGEYWILRAMLSWKQGRLDLAESFLSKIPSGSNLSTGIAEKLADLSFEVGKELSKSIDKANAIRWLDRASEALETLDPEQLSHEAIELRTAILAELIQCLLSQNSDESLSRATDLVSFLEQENPSASKLGLHLLKIKLLEAKGSLGPAEYQHILMQMIQSTVLSPPTFKTIMHHVQKLHKISATHAQRALDAFLCARLFEHAEADLIEKAAVMRVWSAAQAPLDIESANSLDSLLQDVVTCTPATFSEEATHASQTLLWKCIESAISATHFETAERWCRLACHTLFVKAGDINKSKLSRKLMVIALTTGKLSVAREAFYQMPRVGQEASASQYLLYRTALREGDEALMNECLVKLVKAPEQDAQYLYACVQEAQRLGSKQQAVTGLQRVVEKCGMNAPAGVHLPTLLRCTIQMMLQELEQDASNMQTALSEVCQMLEGAVKHLKNTTVPDGEHESRALELEWFAKTSYNVALQRFEDLEPAVILRLLNACLSLMDLSMAEGTEETLKKLARRGALCHHLSASVAIMMARTEDHIETSGQHYADVLKHCSAFRTHATRFDGDDGDDVDSTAHGHRQTQIIRYEIEALLMLHRWDDLDEALERCLQTINSDHLDTLADLIITVHTVMTEKAVDPKHQRTVPKVMQGIINQSWRKNKNDMGKLSRWLRCVFKMTVDTTPETALKIVEQATGIASRRTLMQPSQRYPATELEWLASTAFNTAVDRYCASDYGGCRTLAEAALNLAQAASESPGLYAQMQGLWRRLQEQMQ</sequence>
<reference evidence="2 3" key="1">
    <citation type="submission" date="2017-06" db="EMBL/GenBank/DDBJ databases">
        <title>Draft genome sequence of a variant of Elsinoe murrayae.</title>
        <authorList>
            <person name="Cheng Q."/>
        </authorList>
    </citation>
    <scope>NUCLEOTIDE SEQUENCE [LARGE SCALE GENOMIC DNA]</scope>
    <source>
        <strain evidence="2 3">CQ-2017a</strain>
    </source>
</reference>
<dbReference type="STRING" id="2082308.A0A2K1QPM2"/>
<evidence type="ECO:0000313" key="3">
    <source>
        <dbReference type="Proteomes" id="UP000243797"/>
    </source>
</evidence>
<evidence type="ECO:0008006" key="4">
    <source>
        <dbReference type="Google" id="ProtNLM"/>
    </source>
</evidence>
<keyword evidence="3" id="KW-1185">Reference proteome</keyword>
<dbReference type="PANTHER" id="PTHR40375">
    <property type="entry name" value="SPORULATION-SPECIFIC PROTEIN 22"/>
    <property type="match status" value="1"/>
</dbReference>
<evidence type="ECO:0000256" key="1">
    <source>
        <dbReference type="ARBA" id="ARBA00023254"/>
    </source>
</evidence>
<dbReference type="OrthoDB" id="65716at2759"/>
<dbReference type="InterPro" id="IPR039057">
    <property type="entry name" value="Spo22/ZIP4"/>
</dbReference>
<dbReference type="GO" id="GO:0051321">
    <property type="term" value="P:meiotic cell cycle"/>
    <property type="evidence" value="ECO:0007669"/>
    <property type="project" value="UniProtKB-KW"/>
</dbReference>
<dbReference type="Pfam" id="PF08631">
    <property type="entry name" value="SPO22"/>
    <property type="match status" value="1"/>
</dbReference>
<dbReference type="GO" id="GO:0090173">
    <property type="term" value="P:regulation of synaptonemal complex assembly"/>
    <property type="evidence" value="ECO:0007669"/>
    <property type="project" value="InterPro"/>
</dbReference>
<evidence type="ECO:0000313" key="2">
    <source>
        <dbReference type="EMBL" id="PNS16870.1"/>
    </source>
</evidence>
<dbReference type="Proteomes" id="UP000243797">
    <property type="component" value="Unassembled WGS sequence"/>
</dbReference>
<protein>
    <recommendedName>
        <fullName evidence="4">Protein ZIP4 homolog</fullName>
    </recommendedName>
</protein>
<dbReference type="InParanoid" id="A0A2K1QPM2"/>
<keyword evidence="1" id="KW-0469">Meiosis</keyword>
<accession>A0A2K1QPM2</accession>